<dbReference type="PANTHER" id="PTHR47260">
    <property type="entry name" value="UPF0644 PROTEIN PB2B4.06"/>
    <property type="match status" value="1"/>
</dbReference>
<evidence type="ECO:0000313" key="3">
    <source>
        <dbReference type="Proteomes" id="UP000053593"/>
    </source>
</evidence>
<dbReference type="HOGENOM" id="CLU_052827_0_0_1"/>
<dbReference type="Pfam" id="PF03061">
    <property type="entry name" value="4HBT"/>
    <property type="match status" value="1"/>
</dbReference>
<proteinExistence type="predicted"/>
<accession>A0A0D0BUC0</accession>
<dbReference type="CDD" id="cd03443">
    <property type="entry name" value="PaaI_thioesterase"/>
    <property type="match status" value="1"/>
</dbReference>
<gene>
    <name evidence="2" type="ORF">GYMLUDRAFT_44788</name>
</gene>
<evidence type="ECO:0000259" key="1">
    <source>
        <dbReference type="Pfam" id="PF03061"/>
    </source>
</evidence>
<dbReference type="SUPFAM" id="SSF54637">
    <property type="entry name" value="Thioesterase/thiol ester dehydrase-isomerase"/>
    <property type="match status" value="1"/>
</dbReference>
<dbReference type="InterPro" id="IPR052061">
    <property type="entry name" value="PTE-AB_protein"/>
</dbReference>
<dbReference type="Proteomes" id="UP000053593">
    <property type="component" value="Unassembled WGS sequence"/>
</dbReference>
<sequence>MSVSIRRLVFSRSQSLNPYRCTIYPRRSFSTLPEPPQSRRSGFLTLTLTAFAGLTAYAVGSIYPPSSLALLFPSPAPAPPTDPLSPEFISRTTSIETQLLNLPLLQSLRSSPDANLWYETRPYLSYPEDRRVNNLTAGALRGPGKLAVPPVVWCKRDESESFVFIHVGRGLCGHDGIVHGGMLATLLDECMARTAILNLPERIGVTATLNLNYRAPTKADQFIVIKTKIGEVKGRKAHVVARVEDLNGTLLVEAEAMFVQPKYAKLLNSAALRQVMGEAPKEGAPVHLADGQDLKALSKEK</sequence>
<dbReference type="Gene3D" id="3.10.129.10">
    <property type="entry name" value="Hotdog Thioesterase"/>
    <property type="match status" value="1"/>
</dbReference>
<reference evidence="2 3" key="1">
    <citation type="submission" date="2014-04" db="EMBL/GenBank/DDBJ databases">
        <title>Evolutionary Origins and Diversification of the Mycorrhizal Mutualists.</title>
        <authorList>
            <consortium name="DOE Joint Genome Institute"/>
            <consortium name="Mycorrhizal Genomics Consortium"/>
            <person name="Kohler A."/>
            <person name="Kuo A."/>
            <person name="Nagy L.G."/>
            <person name="Floudas D."/>
            <person name="Copeland A."/>
            <person name="Barry K.W."/>
            <person name="Cichocki N."/>
            <person name="Veneault-Fourrey C."/>
            <person name="LaButti K."/>
            <person name="Lindquist E.A."/>
            <person name="Lipzen A."/>
            <person name="Lundell T."/>
            <person name="Morin E."/>
            <person name="Murat C."/>
            <person name="Riley R."/>
            <person name="Ohm R."/>
            <person name="Sun H."/>
            <person name="Tunlid A."/>
            <person name="Henrissat B."/>
            <person name="Grigoriev I.V."/>
            <person name="Hibbett D.S."/>
            <person name="Martin F."/>
        </authorList>
    </citation>
    <scope>NUCLEOTIDE SEQUENCE [LARGE SCALE GENOMIC DNA]</scope>
    <source>
        <strain evidence="2 3">FD-317 M1</strain>
    </source>
</reference>
<name>A0A0D0BUC0_9AGAR</name>
<organism evidence="2 3">
    <name type="scientific">Collybiopsis luxurians FD-317 M1</name>
    <dbReference type="NCBI Taxonomy" id="944289"/>
    <lineage>
        <taxon>Eukaryota</taxon>
        <taxon>Fungi</taxon>
        <taxon>Dikarya</taxon>
        <taxon>Basidiomycota</taxon>
        <taxon>Agaricomycotina</taxon>
        <taxon>Agaricomycetes</taxon>
        <taxon>Agaricomycetidae</taxon>
        <taxon>Agaricales</taxon>
        <taxon>Marasmiineae</taxon>
        <taxon>Omphalotaceae</taxon>
        <taxon>Collybiopsis</taxon>
        <taxon>Collybiopsis luxurians</taxon>
    </lineage>
</organism>
<dbReference type="OrthoDB" id="506431at2759"/>
<feature type="domain" description="Thioesterase" evidence="1">
    <location>
        <begin position="176"/>
        <end position="250"/>
    </location>
</feature>
<keyword evidence="3" id="KW-1185">Reference proteome</keyword>
<evidence type="ECO:0000313" key="2">
    <source>
        <dbReference type="EMBL" id="KIK59046.1"/>
    </source>
</evidence>
<dbReference type="AlphaFoldDB" id="A0A0D0BUC0"/>
<dbReference type="InterPro" id="IPR029069">
    <property type="entry name" value="HotDog_dom_sf"/>
</dbReference>
<dbReference type="InterPro" id="IPR006683">
    <property type="entry name" value="Thioestr_dom"/>
</dbReference>
<protein>
    <submittedName>
        <fullName evidence="2">Unplaced genomic scaffold GYMLUscaffold_33, whole genome shotgun sequence</fullName>
    </submittedName>
</protein>
<dbReference type="PANTHER" id="PTHR47260:SF1">
    <property type="entry name" value="UPF0644 PROTEIN PB2B4.06"/>
    <property type="match status" value="1"/>
</dbReference>
<dbReference type="EMBL" id="KN834781">
    <property type="protein sequence ID" value="KIK59046.1"/>
    <property type="molecule type" value="Genomic_DNA"/>
</dbReference>